<dbReference type="InterPro" id="IPR042185">
    <property type="entry name" value="Serpin_sf_2"/>
</dbReference>
<dbReference type="InterPro" id="IPR023796">
    <property type="entry name" value="Serpin_dom"/>
</dbReference>
<organism evidence="4 5">
    <name type="scientific">Hathewaya proteolytica DSM 3090</name>
    <dbReference type="NCBI Taxonomy" id="1121331"/>
    <lineage>
        <taxon>Bacteria</taxon>
        <taxon>Bacillati</taxon>
        <taxon>Bacillota</taxon>
        <taxon>Clostridia</taxon>
        <taxon>Eubacteriales</taxon>
        <taxon>Clostridiaceae</taxon>
        <taxon>Hathewaya</taxon>
    </lineage>
</organism>
<feature type="signal peptide" evidence="2">
    <location>
        <begin position="1"/>
        <end position="32"/>
    </location>
</feature>
<dbReference type="OrthoDB" id="9764871at2"/>
<dbReference type="Gene3D" id="2.30.39.10">
    <property type="entry name" value="Alpha-1-antitrypsin, domain 1"/>
    <property type="match status" value="1"/>
</dbReference>
<dbReference type="SUPFAM" id="SSF56574">
    <property type="entry name" value="Serpins"/>
    <property type="match status" value="1"/>
</dbReference>
<reference evidence="4 5" key="1">
    <citation type="submission" date="2016-11" db="EMBL/GenBank/DDBJ databases">
        <authorList>
            <person name="Jaros S."/>
            <person name="Januszkiewicz K."/>
            <person name="Wedrychowicz H."/>
        </authorList>
    </citation>
    <scope>NUCLEOTIDE SEQUENCE [LARGE SCALE GENOMIC DNA]</scope>
    <source>
        <strain evidence="4 5">DSM 3090</strain>
    </source>
</reference>
<feature type="domain" description="Serpin" evidence="3">
    <location>
        <begin position="72"/>
        <end position="430"/>
    </location>
</feature>
<dbReference type="PANTHER" id="PTHR11461">
    <property type="entry name" value="SERINE PROTEASE INHIBITOR, SERPIN"/>
    <property type="match status" value="1"/>
</dbReference>
<dbReference type="Pfam" id="PF00079">
    <property type="entry name" value="Serpin"/>
    <property type="match status" value="1"/>
</dbReference>
<feature type="chain" id="PRO_5038729655" evidence="2">
    <location>
        <begin position="33"/>
        <end position="430"/>
    </location>
</feature>
<evidence type="ECO:0000256" key="2">
    <source>
        <dbReference type="SAM" id="SignalP"/>
    </source>
</evidence>
<dbReference type="GO" id="GO:0004867">
    <property type="term" value="F:serine-type endopeptidase inhibitor activity"/>
    <property type="evidence" value="ECO:0007669"/>
    <property type="project" value="InterPro"/>
</dbReference>
<dbReference type="CDD" id="cd19589">
    <property type="entry name" value="serpin_tengpin-like"/>
    <property type="match status" value="1"/>
</dbReference>
<keyword evidence="2" id="KW-0732">Signal</keyword>
<evidence type="ECO:0000313" key="4">
    <source>
        <dbReference type="EMBL" id="SHK53389.1"/>
    </source>
</evidence>
<evidence type="ECO:0000256" key="1">
    <source>
        <dbReference type="RuleBase" id="RU000411"/>
    </source>
</evidence>
<protein>
    <submittedName>
        <fullName evidence="4">Serpin B</fullName>
    </submittedName>
</protein>
<dbReference type="PROSITE" id="PS51257">
    <property type="entry name" value="PROKAR_LIPOPROTEIN"/>
    <property type="match status" value="1"/>
</dbReference>
<dbReference type="EMBL" id="FRAD01000038">
    <property type="protein sequence ID" value="SHK53389.1"/>
    <property type="molecule type" value="Genomic_DNA"/>
</dbReference>
<sequence>MNKILGMKKIRAKVISLSVLIVSMVSITGCTASNVKLSCTDLMQDVKREKVESYLDDSKNEAIDKAQMGFAIELLKNTVESGGNAVISPLSASIALAMTSNGADGETKKEIEKVLVGGMDIEDLNKSLYNRYIEGRNNNKKDSLLTANSIWYKESKEISKEFLQKNINYYDSQIYSAPFDESTVKDINKWVKSKTQGDIDKLVEKLSSDTIMCLINAISFRGEWKDKYDKNNLYKGFFNCGSGKKSEVDMMKSNETYYIEDDKATGFAKPYKDGRYKFVALLPNEGVTLQEYISSLEGDRVWESIYNAKSADVEAVMPKFSMDYLTTFKGNNTFKNMGIKSAFSMEEANFSKMNSKGEKNLYIDSVIQKCHITVDEKGTKASAATGVIMKETAMALPEEKKRVILDRPFLYMIVDSSNNLPIFLGTVTEF</sequence>
<dbReference type="STRING" id="1121331.SAMN02745248_02757"/>
<dbReference type="Proteomes" id="UP000183952">
    <property type="component" value="Unassembled WGS sequence"/>
</dbReference>
<name>A0A1M6T965_9CLOT</name>
<gene>
    <name evidence="4" type="ORF">SAMN02745248_02757</name>
</gene>
<dbReference type="GO" id="GO:0005615">
    <property type="term" value="C:extracellular space"/>
    <property type="evidence" value="ECO:0007669"/>
    <property type="project" value="InterPro"/>
</dbReference>
<dbReference type="RefSeq" id="WP_084672277.1">
    <property type="nucleotide sequence ID" value="NZ_FRAD01000038.1"/>
</dbReference>
<dbReference type="InterPro" id="IPR042178">
    <property type="entry name" value="Serpin_sf_1"/>
</dbReference>
<dbReference type="InterPro" id="IPR000215">
    <property type="entry name" value="Serpin_fam"/>
</dbReference>
<proteinExistence type="inferred from homology"/>
<evidence type="ECO:0000259" key="3">
    <source>
        <dbReference type="SMART" id="SM00093"/>
    </source>
</evidence>
<dbReference type="Gene3D" id="3.30.497.10">
    <property type="entry name" value="Antithrombin, subunit I, domain 2"/>
    <property type="match status" value="1"/>
</dbReference>
<dbReference type="AlphaFoldDB" id="A0A1M6T965"/>
<dbReference type="InterPro" id="IPR036186">
    <property type="entry name" value="Serpin_sf"/>
</dbReference>
<dbReference type="InterPro" id="IPR023795">
    <property type="entry name" value="Serpin_CS"/>
</dbReference>
<dbReference type="PANTHER" id="PTHR11461:SF211">
    <property type="entry name" value="GH10112P-RELATED"/>
    <property type="match status" value="1"/>
</dbReference>
<dbReference type="SMART" id="SM00093">
    <property type="entry name" value="SERPIN"/>
    <property type="match status" value="1"/>
</dbReference>
<accession>A0A1M6T965</accession>
<dbReference type="PROSITE" id="PS00284">
    <property type="entry name" value="SERPIN"/>
    <property type="match status" value="1"/>
</dbReference>
<comment type="similarity">
    <text evidence="1">Belongs to the serpin family.</text>
</comment>
<evidence type="ECO:0000313" key="5">
    <source>
        <dbReference type="Proteomes" id="UP000183952"/>
    </source>
</evidence>
<keyword evidence="5" id="KW-1185">Reference proteome</keyword>